<sequence>MEKEKPRLVRLTSIMTQLQSGKLITARSIAEKHNISIRTVYRDIRTLEKSGIPIVTEEGRGYSLMEGYKLPPVMFSEEEANALITAAEVISANKDISLVTHYQEAIAKVKAVLRYSQKEKTELLENRIHVRKDRDIISSSNFLISLQSAITNYQLIFLDYLSLEDNRTQRTVEPFALYSTNENWILIAFCRLKNEFRSFRLDCIKEIKVVKEHFTKHPMTLQEYFEICKKTWEEKSKKNP</sequence>
<dbReference type="EMBL" id="JBHULX010000027">
    <property type="protein sequence ID" value="MFD2591946.1"/>
    <property type="molecule type" value="Genomic_DNA"/>
</dbReference>
<evidence type="ECO:0000313" key="3">
    <source>
        <dbReference type="EMBL" id="MFD2591946.1"/>
    </source>
</evidence>
<proteinExistence type="predicted"/>
<accession>A0ABW5NAR8</accession>
<protein>
    <submittedName>
        <fullName evidence="3">Helix-turn-helix transcriptional regulator</fullName>
    </submittedName>
</protein>
<keyword evidence="4" id="KW-1185">Reference proteome</keyword>
<evidence type="ECO:0000259" key="2">
    <source>
        <dbReference type="Pfam" id="PF13280"/>
    </source>
</evidence>
<feature type="domain" description="Helix-turn-helix type 11" evidence="1">
    <location>
        <begin position="10"/>
        <end position="62"/>
    </location>
</feature>
<name>A0ABW5NAR8_9FLAO</name>
<gene>
    <name evidence="3" type="ORF">ACFSTE_14000</name>
</gene>
<dbReference type="PANTHER" id="PTHR34580:SF1">
    <property type="entry name" value="PROTEIN PAFC"/>
    <property type="match status" value="1"/>
</dbReference>
<comment type="caution">
    <text evidence="3">The sequence shown here is derived from an EMBL/GenBank/DDBJ whole genome shotgun (WGS) entry which is preliminary data.</text>
</comment>
<dbReference type="InterPro" id="IPR026881">
    <property type="entry name" value="WYL_dom"/>
</dbReference>
<organism evidence="3 4">
    <name type="scientific">Aquimarina hainanensis</name>
    <dbReference type="NCBI Taxonomy" id="1578017"/>
    <lineage>
        <taxon>Bacteria</taxon>
        <taxon>Pseudomonadati</taxon>
        <taxon>Bacteroidota</taxon>
        <taxon>Flavobacteriia</taxon>
        <taxon>Flavobacteriales</taxon>
        <taxon>Flavobacteriaceae</taxon>
        <taxon>Aquimarina</taxon>
    </lineage>
</organism>
<dbReference type="InterPro" id="IPR013196">
    <property type="entry name" value="HTH_11"/>
</dbReference>
<dbReference type="InterPro" id="IPR036390">
    <property type="entry name" value="WH_DNA-bd_sf"/>
</dbReference>
<dbReference type="PANTHER" id="PTHR34580">
    <property type="match status" value="1"/>
</dbReference>
<dbReference type="SUPFAM" id="SSF46785">
    <property type="entry name" value="Winged helix' DNA-binding domain"/>
    <property type="match status" value="1"/>
</dbReference>
<feature type="domain" description="WYL" evidence="2">
    <location>
        <begin position="144"/>
        <end position="209"/>
    </location>
</feature>
<evidence type="ECO:0000259" key="1">
    <source>
        <dbReference type="Pfam" id="PF08279"/>
    </source>
</evidence>
<dbReference type="InterPro" id="IPR036388">
    <property type="entry name" value="WH-like_DNA-bd_sf"/>
</dbReference>
<evidence type="ECO:0000313" key="4">
    <source>
        <dbReference type="Proteomes" id="UP001597459"/>
    </source>
</evidence>
<dbReference type="Proteomes" id="UP001597459">
    <property type="component" value="Unassembled WGS sequence"/>
</dbReference>
<dbReference type="RefSeq" id="WP_378258970.1">
    <property type="nucleotide sequence ID" value="NZ_JBHSJV010000001.1"/>
</dbReference>
<dbReference type="PROSITE" id="PS52050">
    <property type="entry name" value="WYL"/>
    <property type="match status" value="1"/>
</dbReference>
<dbReference type="Gene3D" id="1.10.10.10">
    <property type="entry name" value="Winged helix-like DNA-binding domain superfamily/Winged helix DNA-binding domain"/>
    <property type="match status" value="1"/>
</dbReference>
<reference evidence="4" key="1">
    <citation type="journal article" date="2019" name="Int. J. Syst. Evol. Microbiol.">
        <title>The Global Catalogue of Microorganisms (GCM) 10K type strain sequencing project: providing services to taxonomists for standard genome sequencing and annotation.</title>
        <authorList>
            <consortium name="The Broad Institute Genomics Platform"/>
            <consortium name="The Broad Institute Genome Sequencing Center for Infectious Disease"/>
            <person name="Wu L."/>
            <person name="Ma J."/>
        </authorList>
    </citation>
    <scope>NUCLEOTIDE SEQUENCE [LARGE SCALE GENOMIC DNA]</scope>
    <source>
        <strain evidence="4">KCTC 42423</strain>
    </source>
</reference>
<dbReference type="InterPro" id="IPR051534">
    <property type="entry name" value="CBASS_pafABC_assoc_protein"/>
</dbReference>
<dbReference type="Pfam" id="PF13280">
    <property type="entry name" value="WYL"/>
    <property type="match status" value="1"/>
</dbReference>
<dbReference type="Pfam" id="PF08279">
    <property type="entry name" value="HTH_11"/>
    <property type="match status" value="1"/>
</dbReference>